<proteinExistence type="predicted"/>
<accession>A0A9X2T040</accession>
<dbReference type="Pfam" id="PF14125">
    <property type="entry name" value="DUF4292"/>
    <property type="match status" value="1"/>
</dbReference>
<dbReference type="EMBL" id="JANSUY010000001">
    <property type="protein sequence ID" value="MCR9013400.1"/>
    <property type="molecule type" value="Genomic_DNA"/>
</dbReference>
<protein>
    <submittedName>
        <fullName evidence="1">DUF4292 domain-containing protein</fullName>
    </submittedName>
</protein>
<gene>
    <name evidence="1" type="ORF">NU887_00060</name>
</gene>
<dbReference type="AlphaFoldDB" id="A0A9X2T040"/>
<dbReference type="Proteomes" id="UP001142175">
    <property type="component" value="Unassembled WGS sequence"/>
</dbReference>
<sequence length="245" mass="28082">MIRPLIASLFLFIVFISGCAKKTNLYTSDEIMQEFNPNYLEFQYLSAKGRIVLEESNGKVTKGTINLRAKKDSVLWFSITPGLGVEAIRGMVTSDKMRIKDRINGEDINISFIEMMDRYGLKMDLPLIQNLLFANVPQEFSYRDRLLRSGKYFELTQVREGVRYHSRVGTNHGKVVELSSNRLDDMGAFMASYPTFEDVNGQAFPNKMLLKLSFNSSEGLQNAIIHLEFSRIEFQSEALSFPFHF</sequence>
<evidence type="ECO:0000313" key="2">
    <source>
        <dbReference type="Proteomes" id="UP001142175"/>
    </source>
</evidence>
<organism evidence="1 2">
    <name type="scientific">Aquiflexum gelatinilyticum</name>
    <dbReference type="NCBI Taxonomy" id="2961943"/>
    <lineage>
        <taxon>Bacteria</taxon>
        <taxon>Pseudomonadati</taxon>
        <taxon>Bacteroidota</taxon>
        <taxon>Cytophagia</taxon>
        <taxon>Cytophagales</taxon>
        <taxon>Cyclobacteriaceae</taxon>
        <taxon>Aquiflexum</taxon>
    </lineage>
</organism>
<dbReference type="RefSeq" id="WP_258421306.1">
    <property type="nucleotide sequence ID" value="NZ_JANSUY010000001.1"/>
</dbReference>
<comment type="caution">
    <text evidence="1">The sequence shown here is derived from an EMBL/GenBank/DDBJ whole genome shotgun (WGS) entry which is preliminary data.</text>
</comment>
<name>A0A9X2T040_9BACT</name>
<dbReference type="InterPro" id="IPR025634">
    <property type="entry name" value="DUF4292"/>
</dbReference>
<keyword evidence="2" id="KW-1185">Reference proteome</keyword>
<dbReference type="PROSITE" id="PS51257">
    <property type="entry name" value="PROKAR_LIPOPROTEIN"/>
    <property type="match status" value="1"/>
</dbReference>
<evidence type="ECO:0000313" key="1">
    <source>
        <dbReference type="EMBL" id="MCR9013400.1"/>
    </source>
</evidence>
<reference evidence="1" key="1">
    <citation type="submission" date="2022-08" db="EMBL/GenBank/DDBJ databases">
        <authorList>
            <person name="Zhang D."/>
        </authorList>
    </citation>
    <scope>NUCLEOTIDE SEQUENCE</scope>
    <source>
        <strain evidence="1">XJ19-11</strain>
    </source>
</reference>